<feature type="transmembrane region" description="Helical" evidence="1">
    <location>
        <begin position="155"/>
        <end position="180"/>
    </location>
</feature>
<feature type="transmembrane region" description="Helical" evidence="1">
    <location>
        <begin position="34"/>
        <end position="57"/>
    </location>
</feature>
<gene>
    <name evidence="2" type="ORF">TPAR_00906</name>
</gene>
<dbReference type="OrthoDB" id="4922826at2759"/>
<evidence type="ECO:0000313" key="2">
    <source>
        <dbReference type="EMBL" id="POR38907.1"/>
    </source>
</evidence>
<accession>A0A2S4L915</accession>
<sequence length="214" mass="23766">MPAPAGRSGPAHRTVLPGSRHPERVQQMTVRLPVLVRVALHAIPALFAESTIAFLAYSSIFGCVGTRVVGMYITAAWCLLLDTYLSIAFLVHDFEHVKLRRPRPVQLVCLYLFTIAITFVGLFAALHRDERTEATEALNGGKDAANAEGTMSWQLFAAIFLEAVIGLFHLLLALDTCLCYGRLQRESRRMAEVESRGLRCFSIRALRPTMPLQV</sequence>
<proteinExistence type="predicted"/>
<dbReference type="AlphaFoldDB" id="A0A2S4L915"/>
<name>A0A2S4L915_9HYPO</name>
<dbReference type="Proteomes" id="UP000237481">
    <property type="component" value="Unassembled WGS sequence"/>
</dbReference>
<keyword evidence="1" id="KW-1133">Transmembrane helix</keyword>
<feature type="transmembrane region" description="Helical" evidence="1">
    <location>
        <begin position="104"/>
        <end position="126"/>
    </location>
</feature>
<comment type="caution">
    <text evidence="2">The sequence shown here is derived from an EMBL/GenBank/DDBJ whole genome shotgun (WGS) entry which is preliminary data.</text>
</comment>
<protein>
    <submittedName>
        <fullName evidence="2">Uncharacterized protein</fullName>
    </submittedName>
</protein>
<feature type="transmembrane region" description="Helical" evidence="1">
    <location>
        <begin position="69"/>
        <end position="92"/>
    </location>
</feature>
<organism evidence="2 3">
    <name type="scientific">Tolypocladium paradoxum</name>
    <dbReference type="NCBI Taxonomy" id="94208"/>
    <lineage>
        <taxon>Eukaryota</taxon>
        <taxon>Fungi</taxon>
        <taxon>Dikarya</taxon>
        <taxon>Ascomycota</taxon>
        <taxon>Pezizomycotina</taxon>
        <taxon>Sordariomycetes</taxon>
        <taxon>Hypocreomycetidae</taxon>
        <taxon>Hypocreales</taxon>
        <taxon>Ophiocordycipitaceae</taxon>
        <taxon>Tolypocladium</taxon>
    </lineage>
</organism>
<keyword evidence="1" id="KW-0812">Transmembrane</keyword>
<keyword evidence="1" id="KW-0472">Membrane</keyword>
<dbReference type="EMBL" id="PKSG01000090">
    <property type="protein sequence ID" value="POR38907.1"/>
    <property type="molecule type" value="Genomic_DNA"/>
</dbReference>
<keyword evidence="3" id="KW-1185">Reference proteome</keyword>
<evidence type="ECO:0000313" key="3">
    <source>
        <dbReference type="Proteomes" id="UP000237481"/>
    </source>
</evidence>
<reference evidence="2 3" key="1">
    <citation type="submission" date="2018-01" db="EMBL/GenBank/DDBJ databases">
        <title>Harnessing the power of phylogenomics to disentangle the directionality and signatures of interkingdom host jumping in the parasitic fungal genus Tolypocladium.</title>
        <authorList>
            <person name="Quandt C.A."/>
            <person name="Patterson W."/>
            <person name="Spatafora J.W."/>
        </authorList>
    </citation>
    <scope>NUCLEOTIDE SEQUENCE [LARGE SCALE GENOMIC DNA]</scope>
    <source>
        <strain evidence="2 3">NRBC 100945</strain>
    </source>
</reference>
<evidence type="ECO:0000256" key="1">
    <source>
        <dbReference type="SAM" id="Phobius"/>
    </source>
</evidence>